<evidence type="ECO:0000256" key="1">
    <source>
        <dbReference type="SAM" id="MobiDB-lite"/>
    </source>
</evidence>
<name>A0A839S0W1_9PSEU</name>
<organism evidence="2 3">
    <name type="scientific">Prauserella isguenensis</name>
    <dbReference type="NCBI Taxonomy" id="1470180"/>
    <lineage>
        <taxon>Bacteria</taxon>
        <taxon>Bacillati</taxon>
        <taxon>Actinomycetota</taxon>
        <taxon>Actinomycetes</taxon>
        <taxon>Pseudonocardiales</taxon>
        <taxon>Pseudonocardiaceae</taxon>
        <taxon>Prauserella</taxon>
    </lineage>
</organism>
<evidence type="ECO:0000313" key="2">
    <source>
        <dbReference type="EMBL" id="MBB3050924.1"/>
    </source>
</evidence>
<dbReference type="EMBL" id="JACHWU010000002">
    <property type="protein sequence ID" value="MBB3050924.1"/>
    <property type="molecule type" value="Genomic_DNA"/>
</dbReference>
<keyword evidence="3" id="KW-1185">Reference proteome</keyword>
<feature type="region of interest" description="Disordered" evidence="1">
    <location>
        <begin position="23"/>
        <end position="74"/>
    </location>
</feature>
<comment type="caution">
    <text evidence="2">The sequence shown here is derived from an EMBL/GenBank/DDBJ whole genome shotgun (WGS) entry which is preliminary data.</text>
</comment>
<dbReference type="AlphaFoldDB" id="A0A839S0W1"/>
<evidence type="ECO:0000313" key="3">
    <source>
        <dbReference type="Proteomes" id="UP000550714"/>
    </source>
</evidence>
<gene>
    <name evidence="2" type="ORF">FHS23_001947</name>
</gene>
<accession>A0A839S0W1</accession>
<proteinExistence type="predicted"/>
<feature type="compositionally biased region" description="Basic and acidic residues" evidence="1">
    <location>
        <begin position="46"/>
        <end position="55"/>
    </location>
</feature>
<protein>
    <submittedName>
        <fullName evidence="2">Glyoxylate utilization-related uncharacterized protein</fullName>
    </submittedName>
</protein>
<reference evidence="2 3" key="1">
    <citation type="submission" date="2020-08" db="EMBL/GenBank/DDBJ databases">
        <title>Genomic Encyclopedia of Type Strains, Phase III (KMG-III): the genomes of soil and plant-associated and newly described type strains.</title>
        <authorList>
            <person name="Whitman W."/>
        </authorList>
    </citation>
    <scope>NUCLEOTIDE SEQUENCE [LARGE SCALE GENOMIC DNA]</scope>
    <source>
        <strain evidence="2 3">CECT 8577</strain>
    </source>
</reference>
<dbReference type="Proteomes" id="UP000550714">
    <property type="component" value="Unassembled WGS sequence"/>
</dbReference>
<feature type="compositionally biased region" description="Acidic residues" evidence="1">
    <location>
        <begin position="31"/>
        <end position="40"/>
    </location>
</feature>
<sequence>MWKSLTARSRGWLLFALRVIRSLGNARDTEPDTEPDDDTETTTPNPRRDRPHDIEVQPCESFDPGAAEPYSPLS</sequence>